<name>A0A6I6GHY6_9BACT</name>
<dbReference type="Pfam" id="PF05258">
    <property type="entry name" value="DciA"/>
    <property type="match status" value="1"/>
</dbReference>
<dbReference type="PANTHER" id="PTHR36456">
    <property type="entry name" value="UPF0232 PROTEIN SCO3875"/>
    <property type="match status" value="1"/>
</dbReference>
<keyword evidence="2" id="KW-1185">Reference proteome</keyword>
<accession>A0A6I6GHY6</accession>
<dbReference type="PANTHER" id="PTHR36456:SF1">
    <property type="entry name" value="UPF0232 PROTEIN SCO3875"/>
    <property type="match status" value="1"/>
</dbReference>
<sequence length="94" mass="10921">MNSEMNMGEAMQAFLNKSKLKKGIQAQQLTEVWENMMGKTVARYTEKLQLVNHTLFISTHVAPLRHELMYQRETIMQRVNEILGADTVKEVVIR</sequence>
<protein>
    <submittedName>
        <fullName evidence="1">DUF721 domain-containing protein</fullName>
    </submittedName>
</protein>
<reference evidence="1 2" key="1">
    <citation type="submission" date="2019-11" db="EMBL/GenBank/DDBJ databases">
        <authorList>
            <person name="Im W.T."/>
        </authorList>
    </citation>
    <scope>NUCLEOTIDE SEQUENCE [LARGE SCALE GENOMIC DNA]</scope>
    <source>
        <strain evidence="1 2">SB-02</strain>
    </source>
</reference>
<dbReference type="EMBL" id="CP046566">
    <property type="protein sequence ID" value="QGW30080.1"/>
    <property type="molecule type" value="Genomic_DNA"/>
</dbReference>
<dbReference type="Proteomes" id="UP000426027">
    <property type="component" value="Chromosome"/>
</dbReference>
<gene>
    <name evidence="1" type="ORF">GLV81_14435</name>
</gene>
<dbReference type="InterPro" id="IPR007922">
    <property type="entry name" value="DciA-like"/>
</dbReference>
<dbReference type="RefSeq" id="WP_157480765.1">
    <property type="nucleotide sequence ID" value="NZ_CP046566.1"/>
</dbReference>
<dbReference type="KEGG" id="fls:GLV81_14435"/>
<proteinExistence type="predicted"/>
<dbReference type="AlphaFoldDB" id="A0A6I6GHY6"/>
<evidence type="ECO:0000313" key="1">
    <source>
        <dbReference type="EMBL" id="QGW30080.1"/>
    </source>
</evidence>
<organism evidence="1 2">
    <name type="scientific">Phnomibacter ginsenosidimutans</name>
    <dbReference type="NCBI Taxonomy" id="2676868"/>
    <lineage>
        <taxon>Bacteria</taxon>
        <taxon>Pseudomonadati</taxon>
        <taxon>Bacteroidota</taxon>
        <taxon>Chitinophagia</taxon>
        <taxon>Chitinophagales</taxon>
        <taxon>Chitinophagaceae</taxon>
        <taxon>Phnomibacter</taxon>
    </lineage>
</organism>
<evidence type="ECO:0000313" key="2">
    <source>
        <dbReference type="Proteomes" id="UP000426027"/>
    </source>
</evidence>